<feature type="transmembrane region" description="Helical" evidence="6">
    <location>
        <begin position="183"/>
        <end position="205"/>
    </location>
</feature>
<evidence type="ECO:0000313" key="8">
    <source>
        <dbReference type="Proteomes" id="UP001230908"/>
    </source>
</evidence>
<evidence type="ECO:0000256" key="4">
    <source>
        <dbReference type="ARBA" id="ARBA00022989"/>
    </source>
</evidence>
<keyword evidence="8" id="KW-1185">Reference proteome</keyword>
<comment type="caution">
    <text evidence="7">The sequence shown here is derived from an EMBL/GenBank/DDBJ whole genome shotgun (WGS) entry which is preliminary data.</text>
</comment>
<feature type="transmembrane region" description="Helical" evidence="6">
    <location>
        <begin position="431"/>
        <end position="451"/>
    </location>
</feature>
<dbReference type="Pfam" id="PF13520">
    <property type="entry name" value="AA_permease_2"/>
    <property type="match status" value="1"/>
</dbReference>
<dbReference type="InterPro" id="IPR050367">
    <property type="entry name" value="APC_superfamily"/>
</dbReference>
<keyword evidence="2" id="KW-1003">Cell membrane</keyword>
<dbReference type="EMBL" id="JAVHUY010000037">
    <property type="protein sequence ID" value="MDQ7909111.1"/>
    <property type="molecule type" value="Genomic_DNA"/>
</dbReference>
<evidence type="ECO:0000256" key="6">
    <source>
        <dbReference type="SAM" id="Phobius"/>
    </source>
</evidence>
<dbReference type="InterPro" id="IPR002293">
    <property type="entry name" value="AA/rel_permease1"/>
</dbReference>
<protein>
    <submittedName>
        <fullName evidence="7">APC family permease</fullName>
    </submittedName>
</protein>
<name>A0ABU0ZQS0_9ACTN</name>
<feature type="transmembrane region" description="Helical" evidence="6">
    <location>
        <begin position="357"/>
        <end position="382"/>
    </location>
</feature>
<dbReference type="PANTHER" id="PTHR42770">
    <property type="entry name" value="AMINO ACID TRANSPORTER-RELATED"/>
    <property type="match status" value="1"/>
</dbReference>
<dbReference type="RefSeq" id="WP_308716372.1">
    <property type="nucleotide sequence ID" value="NZ_JAVHUY010000037.1"/>
</dbReference>
<keyword evidence="5 6" id="KW-0472">Membrane</keyword>
<evidence type="ECO:0000256" key="5">
    <source>
        <dbReference type="ARBA" id="ARBA00023136"/>
    </source>
</evidence>
<feature type="transmembrane region" description="Helical" evidence="6">
    <location>
        <begin position="281"/>
        <end position="303"/>
    </location>
</feature>
<dbReference type="PANTHER" id="PTHR42770:SF16">
    <property type="entry name" value="AMINO ACID PERMEASE"/>
    <property type="match status" value="1"/>
</dbReference>
<feature type="transmembrane region" description="Helical" evidence="6">
    <location>
        <begin position="226"/>
        <end position="246"/>
    </location>
</feature>
<organism evidence="7 8">
    <name type="scientific">Phytohabitans maris</name>
    <dbReference type="NCBI Taxonomy" id="3071409"/>
    <lineage>
        <taxon>Bacteria</taxon>
        <taxon>Bacillati</taxon>
        <taxon>Actinomycetota</taxon>
        <taxon>Actinomycetes</taxon>
        <taxon>Micromonosporales</taxon>
        <taxon>Micromonosporaceae</taxon>
    </lineage>
</organism>
<sequence>MGTSSLVFFAVAAAAPLTVIAGGVSTGYADTGFAGIPAAYLVMAVILLLWSVGYTTLARHIVTAGSLYAYIGRGLGPRAGLAAGGVALLAYPVMHVGLVAGFGAVFTDVIAVVAGVEVPWWAGGFAALAAIAVLGTRKVDLSGWVLGVLLLGEVAVVLVYDLVMLTHPDQGHIAVGPLSPAHIVATAGGFVALVGVTASFTGIELPTVMSEEAKDPRRTVARATRLAVLLTGGLYAGSAWALTVAAGPDNIQTQAQAHGPQLIFELVSPHVVAPLVQLGQLLFLTSLFAAALAFHATAARYLYALGREGVLPAVLGTAGRHTGAPARASLVHSLIAVVVLVGYLAAGFDDPLTHLLFWGTVAGGFGVLILMTATSVAVIVYFHRTPFTGETALHRRVAPTISGVLLAVVLVASLDQFPILLDVDPGSPARWVIPGGYLAAALAGLALAAWLHRTRPDVYARVGSGADAPTTAASVNR</sequence>
<feature type="transmembrane region" description="Helical" evidence="6">
    <location>
        <begin position="324"/>
        <end position="345"/>
    </location>
</feature>
<evidence type="ECO:0000256" key="3">
    <source>
        <dbReference type="ARBA" id="ARBA00022692"/>
    </source>
</evidence>
<gene>
    <name evidence="7" type="ORF">RB614_31770</name>
</gene>
<evidence type="ECO:0000313" key="7">
    <source>
        <dbReference type="EMBL" id="MDQ7909111.1"/>
    </source>
</evidence>
<feature type="transmembrane region" description="Helical" evidence="6">
    <location>
        <begin position="403"/>
        <end position="419"/>
    </location>
</feature>
<keyword evidence="3 6" id="KW-0812">Transmembrane</keyword>
<dbReference type="Proteomes" id="UP001230908">
    <property type="component" value="Unassembled WGS sequence"/>
</dbReference>
<comment type="subcellular location">
    <subcellularLocation>
        <location evidence="1">Cell membrane</location>
        <topology evidence="1">Multi-pass membrane protein</topology>
    </subcellularLocation>
</comment>
<feature type="transmembrane region" description="Helical" evidence="6">
    <location>
        <begin position="79"/>
        <end position="106"/>
    </location>
</feature>
<evidence type="ECO:0000256" key="1">
    <source>
        <dbReference type="ARBA" id="ARBA00004651"/>
    </source>
</evidence>
<feature type="transmembrane region" description="Helical" evidence="6">
    <location>
        <begin position="39"/>
        <end position="58"/>
    </location>
</feature>
<keyword evidence="4 6" id="KW-1133">Transmembrane helix</keyword>
<dbReference type="PIRSF" id="PIRSF006060">
    <property type="entry name" value="AA_transporter"/>
    <property type="match status" value="1"/>
</dbReference>
<evidence type="ECO:0000256" key="2">
    <source>
        <dbReference type="ARBA" id="ARBA00022475"/>
    </source>
</evidence>
<reference evidence="7 8" key="1">
    <citation type="submission" date="2023-08" db="EMBL/GenBank/DDBJ databases">
        <title>Phytohabitans sansha sp. nov., isolated from marine sediment.</title>
        <authorList>
            <person name="Zhao Y."/>
            <person name="Yi K."/>
        </authorList>
    </citation>
    <scope>NUCLEOTIDE SEQUENCE [LARGE SCALE GENOMIC DNA]</scope>
    <source>
        <strain evidence="7 8">ZYX-F-186</strain>
    </source>
</reference>
<feature type="transmembrane region" description="Helical" evidence="6">
    <location>
        <begin position="118"/>
        <end position="136"/>
    </location>
</feature>
<accession>A0ABU0ZQS0</accession>
<feature type="transmembrane region" description="Helical" evidence="6">
    <location>
        <begin position="143"/>
        <end position="163"/>
    </location>
</feature>
<proteinExistence type="predicted"/>
<dbReference type="Gene3D" id="1.20.1740.10">
    <property type="entry name" value="Amino acid/polyamine transporter I"/>
    <property type="match status" value="1"/>
</dbReference>